<name>A0A265UZD5_9FLAO</name>
<dbReference type="AlphaFoldDB" id="A0A265UZD5"/>
<comment type="caution">
    <text evidence="3">The sequence shown here is derived from an EMBL/GenBank/DDBJ whole genome shotgun (WGS) entry which is preliminary data.</text>
</comment>
<organism evidence="3 4">
    <name type="scientific">Winogradskyella aurantia</name>
    <dbReference type="NCBI Taxonomy" id="1915063"/>
    <lineage>
        <taxon>Bacteria</taxon>
        <taxon>Pseudomonadati</taxon>
        <taxon>Bacteroidota</taxon>
        <taxon>Flavobacteriia</taxon>
        <taxon>Flavobacteriales</taxon>
        <taxon>Flavobacteriaceae</taxon>
        <taxon>Winogradskyella</taxon>
    </lineage>
</organism>
<evidence type="ECO:0000256" key="1">
    <source>
        <dbReference type="SAM" id="Coils"/>
    </source>
</evidence>
<dbReference type="OrthoDB" id="1525222at2"/>
<reference evidence="3 4" key="1">
    <citation type="submission" date="2017-05" db="EMBL/GenBank/DDBJ databases">
        <title>The draft genome sequence of Idiomarina salinarum WNB302.</title>
        <authorList>
            <person name="Sun Y."/>
            <person name="Chen B."/>
            <person name="Du Z."/>
        </authorList>
    </citation>
    <scope>NUCLEOTIDE SEQUENCE [LARGE SCALE GENOMIC DNA]</scope>
    <source>
        <strain evidence="3 4">WNB302</strain>
    </source>
</reference>
<accession>A0A265UZD5</accession>
<dbReference type="InterPro" id="IPR025381">
    <property type="entry name" value="DUF4296"/>
</dbReference>
<proteinExistence type="predicted"/>
<keyword evidence="1" id="KW-0175">Coiled coil</keyword>
<gene>
    <name evidence="3" type="ORF">CA834_00250</name>
</gene>
<feature type="coiled-coil region" evidence="1">
    <location>
        <begin position="97"/>
        <end position="127"/>
    </location>
</feature>
<dbReference type="EMBL" id="NGJN01000001">
    <property type="protein sequence ID" value="OZV70582.1"/>
    <property type="molecule type" value="Genomic_DNA"/>
</dbReference>
<sequence length="156" mass="18295">MVNKWCTIFGIFIFFFGCSGRVKPKKPDNLISKEKMTEILYDLYIINGAKNVNKKLLEEKGFAPKTYVLRKYNIDSTQFAESNTYYAFDPDAYRDLVERIKTRIENEKESVEELQKKERQEAKLRQDSIKSINNNKAIQKKINIDTTISIKPNIKN</sequence>
<evidence type="ECO:0000313" key="3">
    <source>
        <dbReference type="EMBL" id="OZV70582.1"/>
    </source>
</evidence>
<evidence type="ECO:0000259" key="2">
    <source>
        <dbReference type="Pfam" id="PF14129"/>
    </source>
</evidence>
<dbReference type="Pfam" id="PF14129">
    <property type="entry name" value="DUF4296"/>
    <property type="match status" value="1"/>
</dbReference>
<dbReference type="Proteomes" id="UP000216840">
    <property type="component" value="Unassembled WGS sequence"/>
</dbReference>
<dbReference type="PROSITE" id="PS51257">
    <property type="entry name" value="PROKAR_LIPOPROTEIN"/>
    <property type="match status" value="1"/>
</dbReference>
<keyword evidence="4" id="KW-1185">Reference proteome</keyword>
<protein>
    <recommendedName>
        <fullName evidence="2">DUF4296 domain-containing protein</fullName>
    </recommendedName>
</protein>
<evidence type="ECO:0000313" key="4">
    <source>
        <dbReference type="Proteomes" id="UP000216840"/>
    </source>
</evidence>
<feature type="domain" description="DUF4296" evidence="2">
    <location>
        <begin position="27"/>
        <end position="109"/>
    </location>
</feature>
<dbReference type="RefSeq" id="WP_094966658.1">
    <property type="nucleotide sequence ID" value="NZ_NGJN01000001.1"/>
</dbReference>